<dbReference type="InterPro" id="IPR006645">
    <property type="entry name" value="NGN-like_dom"/>
</dbReference>
<dbReference type="GO" id="GO:0006354">
    <property type="term" value="P:DNA-templated transcription elongation"/>
    <property type="evidence" value="ECO:0007669"/>
    <property type="project" value="InterPro"/>
</dbReference>
<dbReference type="EMBL" id="CABEEZ010000165">
    <property type="protein sequence ID" value="VTR60583.1"/>
    <property type="molecule type" value="Genomic_DNA"/>
</dbReference>
<evidence type="ECO:0000259" key="2">
    <source>
        <dbReference type="Pfam" id="PF02357"/>
    </source>
</evidence>
<proteinExistence type="predicted"/>
<organism evidence="3">
    <name type="scientific">Serratia fonticola</name>
    <dbReference type="NCBI Taxonomy" id="47917"/>
    <lineage>
        <taxon>Bacteria</taxon>
        <taxon>Pseudomonadati</taxon>
        <taxon>Pseudomonadota</taxon>
        <taxon>Gammaproteobacteria</taxon>
        <taxon>Enterobacterales</taxon>
        <taxon>Yersiniaceae</taxon>
        <taxon>Serratia</taxon>
    </lineage>
</organism>
<dbReference type="SUPFAM" id="SSF82679">
    <property type="entry name" value="N-utilization substance G protein NusG, N-terminal domain"/>
    <property type="match status" value="1"/>
</dbReference>
<protein>
    <submittedName>
        <fullName evidence="3">Transcriptional activator rfaH</fullName>
    </submittedName>
</protein>
<evidence type="ECO:0000313" key="3">
    <source>
        <dbReference type="EMBL" id="VTR60583.1"/>
    </source>
</evidence>
<name>A0A4U9WMF4_SERFO</name>
<dbReference type="Gene3D" id="3.30.70.940">
    <property type="entry name" value="NusG, N-terminal domain"/>
    <property type="match status" value="1"/>
</dbReference>
<gene>
    <name evidence="3" type="primary">rfaH</name>
    <name evidence="3" type="ORF">NCTC12965_08527</name>
</gene>
<keyword evidence="1" id="KW-0804">Transcription</keyword>
<evidence type="ECO:0000256" key="1">
    <source>
        <dbReference type="ARBA" id="ARBA00023163"/>
    </source>
</evidence>
<dbReference type="Pfam" id="PF02357">
    <property type="entry name" value="NusG"/>
    <property type="match status" value="1"/>
</dbReference>
<reference evidence="3" key="1">
    <citation type="submission" date="2019-05" db="EMBL/GenBank/DDBJ databases">
        <authorList>
            <consortium name="Pathogen Informatics"/>
        </authorList>
    </citation>
    <scope>NUCLEOTIDE SEQUENCE [LARGE SCALE GENOMIC DNA]</scope>
    <source>
        <strain evidence="3">NCTC12965</strain>
    </source>
</reference>
<dbReference type="AlphaFoldDB" id="A0A4U9WMF4"/>
<dbReference type="InterPro" id="IPR036735">
    <property type="entry name" value="NGN_dom_sf"/>
</dbReference>
<sequence length="133" mass="15398">MESWYLLYCKRGQLLRAQEHLVRQAVNCLSPIITLEKIVRGKRTALANRYFPTTCLLNSIRNVFTPLRSVQPVVSATLCDLEPYRPRYPLQVIEELQTHSEEFYVDPETPQPGDTVLITGWRVRGPTCDLHRT</sequence>
<feature type="domain" description="NusG-like N-terminal" evidence="2">
    <location>
        <begin position="3"/>
        <end position="75"/>
    </location>
</feature>
<accession>A0A4U9WMF4</accession>